<gene>
    <name evidence="1" type="ORF">EJB05_12774</name>
</gene>
<keyword evidence="2" id="KW-1185">Reference proteome</keyword>
<evidence type="ECO:0000313" key="2">
    <source>
        <dbReference type="Proteomes" id="UP000324897"/>
    </source>
</evidence>
<dbReference type="Proteomes" id="UP000324897">
    <property type="component" value="Chromosome 4"/>
</dbReference>
<dbReference type="Gramene" id="TVU39361">
    <property type="protein sequence ID" value="TVU39361"/>
    <property type="gene ID" value="EJB05_12774"/>
</dbReference>
<reference evidence="1 2" key="1">
    <citation type="journal article" date="2019" name="Sci. Rep.">
        <title>A high-quality genome of Eragrostis curvula grass provides insights into Poaceae evolution and supports new strategies to enhance forage quality.</title>
        <authorList>
            <person name="Carballo J."/>
            <person name="Santos B.A.C.M."/>
            <person name="Zappacosta D."/>
            <person name="Garbus I."/>
            <person name="Selva J.P."/>
            <person name="Gallo C.A."/>
            <person name="Diaz A."/>
            <person name="Albertini E."/>
            <person name="Caccamo M."/>
            <person name="Echenique V."/>
        </authorList>
    </citation>
    <scope>NUCLEOTIDE SEQUENCE [LARGE SCALE GENOMIC DNA]</scope>
    <source>
        <strain evidence="2">cv. Victoria</strain>
        <tissue evidence="1">Leaf</tissue>
    </source>
</reference>
<dbReference type="AlphaFoldDB" id="A0A5J9VUP3"/>
<name>A0A5J9VUP3_9POAL</name>
<proteinExistence type="predicted"/>
<sequence length="101" mass="11701">MQQLARMELIWNLYKVIMNDGPVCFVIKQSKHIGQSNDFGFLNYAEYATAHHCPVVQSFSVQKPSHEKIGVVDDQWIVHRAVPSWEPGCNVHCIWDYTEHC</sequence>
<evidence type="ECO:0000313" key="1">
    <source>
        <dbReference type="EMBL" id="TVU39361.1"/>
    </source>
</evidence>
<protein>
    <submittedName>
        <fullName evidence="1">Uncharacterized protein</fullName>
    </submittedName>
</protein>
<dbReference type="EMBL" id="RWGY01000007">
    <property type="protein sequence ID" value="TVU39361.1"/>
    <property type="molecule type" value="Genomic_DNA"/>
</dbReference>
<organism evidence="1 2">
    <name type="scientific">Eragrostis curvula</name>
    <name type="common">weeping love grass</name>
    <dbReference type="NCBI Taxonomy" id="38414"/>
    <lineage>
        <taxon>Eukaryota</taxon>
        <taxon>Viridiplantae</taxon>
        <taxon>Streptophyta</taxon>
        <taxon>Embryophyta</taxon>
        <taxon>Tracheophyta</taxon>
        <taxon>Spermatophyta</taxon>
        <taxon>Magnoliopsida</taxon>
        <taxon>Liliopsida</taxon>
        <taxon>Poales</taxon>
        <taxon>Poaceae</taxon>
        <taxon>PACMAD clade</taxon>
        <taxon>Chloridoideae</taxon>
        <taxon>Eragrostideae</taxon>
        <taxon>Eragrostidinae</taxon>
        <taxon>Eragrostis</taxon>
    </lineage>
</organism>
<accession>A0A5J9VUP3</accession>
<comment type="caution">
    <text evidence="1">The sequence shown here is derived from an EMBL/GenBank/DDBJ whole genome shotgun (WGS) entry which is preliminary data.</text>
</comment>